<dbReference type="Proteomes" id="UP000283269">
    <property type="component" value="Unassembled WGS sequence"/>
</dbReference>
<dbReference type="InParanoid" id="A0A409XSK3"/>
<dbReference type="OrthoDB" id="440424at2759"/>
<organism evidence="1 2">
    <name type="scientific">Psilocybe cyanescens</name>
    <dbReference type="NCBI Taxonomy" id="93625"/>
    <lineage>
        <taxon>Eukaryota</taxon>
        <taxon>Fungi</taxon>
        <taxon>Dikarya</taxon>
        <taxon>Basidiomycota</taxon>
        <taxon>Agaricomycotina</taxon>
        <taxon>Agaricomycetes</taxon>
        <taxon>Agaricomycetidae</taxon>
        <taxon>Agaricales</taxon>
        <taxon>Agaricineae</taxon>
        <taxon>Strophariaceae</taxon>
        <taxon>Psilocybe</taxon>
    </lineage>
</organism>
<comment type="caution">
    <text evidence="1">The sequence shown here is derived from an EMBL/GenBank/DDBJ whole genome shotgun (WGS) entry which is preliminary data.</text>
</comment>
<feature type="non-terminal residue" evidence="1">
    <location>
        <position position="1"/>
    </location>
</feature>
<sequence>SWLTAAYKSYLAPAGIDAPPPDFDFWKSAQKLGENAMGFVKTLKGQSIKDAVPQERMEELWRGMKGLIDSAAVLQTDIQAQDGSVVRRSDLDITELYEQLKEEIDKVVAQLMEEFQEPLPEDQTERFKVREAGVTRALDMIEDALVLVYENWGITEFEARQKFSHVKPHIQHVILVIGNIADHHPLIVGVVLSTVIRLIFPELSIIRLILRVFGFGKG</sequence>
<evidence type="ECO:0000313" key="1">
    <source>
        <dbReference type="EMBL" id="PPQ93785.1"/>
    </source>
</evidence>
<accession>A0A409XSK3</accession>
<evidence type="ECO:0000313" key="2">
    <source>
        <dbReference type="Proteomes" id="UP000283269"/>
    </source>
</evidence>
<gene>
    <name evidence="1" type="ORF">CVT25_013494</name>
</gene>
<dbReference type="AlphaFoldDB" id="A0A409XSK3"/>
<dbReference type="EMBL" id="NHYD01000598">
    <property type="protein sequence ID" value="PPQ93785.1"/>
    <property type="molecule type" value="Genomic_DNA"/>
</dbReference>
<keyword evidence="2" id="KW-1185">Reference proteome</keyword>
<proteinExistence type="predicted"/>
<name>A0A409XSK3_PSICY</name>
<reference evidence="1 2" key="1">
    <citation type="journal article" date="2018" name="Evol. Lett.">
        <title>Horizontal gene cluster transfer increased hallucinogenic mushroom diversity.</title>
        <authorList>
            <person name="Reynolds H.T."/>
            <person name="Vijayakumar V."/>
            <person name="Gluck-Thaler E."/>
            <person name="Korotkin H.B."/>
            <person name="Matheny P.B."/>
            <person name="Slot J.C."/>
        </authorList>
    </citation>
    <scope>NUCLEOTIDE SEQUENCE [LARGE SCALE GENOMIC DNA]</scope>
    <source>
        <strain evidence="1 2">2631</strain>
    </source>
</reference>
<protein>
    <submittedName>
        <fullName evidence="1">Uncharacterized protein</fullName>
    </submittedName>
</protein>